<proteinExistence type="predicted"/>
<keyword evidence="8" id="KW-1185">Reference proteome</keyword>
<evidence type="ECO:0000313" key="7">
    <source>
        <dbReference type="EMBL" id="ORY22835.1"/>
    </source>
</evidence>
<dbReference type="Pfam" id="PF01494">
    <property type="entry name" value="FAD_binding_3"/>
    <property type="match status" value="1"/>
</dbReference>
<dbReference type="EMBL" id="MCFC01000087">
    <property type="protein sequence ID" value="ORY22835.1"/>
    <property type="molecule type" value="Genomic_DNA"/>
</dbReference>
<dbReference type="InterPro" id="IPR036188">
    <property type="entry name" value="FAD/NAD-bd_sf"/>
</dbReference>
<dbReference type="Pfam" id="PF13450">
    <property type="entry name" value="NAD_binding_8"/>
    <property type="match status" value="1"/>
</dbReference>
<dbReference type="GO" id="GO:0004497">
    <property type="term" value="F:monooxygenase activity"/>
    <property type="evidence" value="ECO:0007669"/>
    <property type="project" value="UniProtKB-KW"/>
</dbReference>
<keyword evidence="3" id="KW-0560">Oxidoreductase</keyword>
<evidence type="ECO:0000259" key="6">
    <source>
        <dbReference type="Pfam" id="PF01494"/>
    </source>
</evidence>
<evidence type="ECO:0000256" key="2">
    <source>
        <dbReference type="ARBA" id="ARBA00022827"/>
    </source>
</evidence>
<reference evidence="7 8" key="1">
    <citation type="submission" date="2016-07" db="EMBL/GenBank/DDBJ databases">
        <title>Pervasive Adenine N6-methylation of Active Genes in Fungi.</title>
        <authorList>
            <consortium name="DOE Joint Genome Institute"/>
            <person name="Mondo S.J."/>
            <person name="Dannebaum R.O."/>
            <person name="Kuo R.C."/>
            <person name="Labutti K."/>
            <person name="Haridas S."/>
            <person name="Kuo A."/>
            <person name="Salamov A."/>
            <person name="Ahrendt S.R."/>
            <person name="Lipzen A."/>
            <person name="Sullivan W."/>
            <person name="Andreopoulos W.B."/>
            <person name="Clum A."/>
            <person name="Lindquist E."/>
            <person name="Daum C."/>
            <person name="Ramamoorthy G.K."/>
            <person name="Gryganskyi A."/>
            <person name="Culley D."/>
            <person name="Magnuson J.K."/>
            <person name="James T.Y."/>
            <person name="O'Malley M.A."/>
            <person name="Stajich J.E."/>
            <person name="Spatafora J.W."/>
            <person name="Visel A."/>
            <person name="Grigoriev I.V."/>
        </authorList>
    </citation>
    <scope>NUCLEOTIDE SEQUENCE [LARGE SCALE GENOMIC DNA]</scope>
    <source>
        <strain evidence="7 8">68-887.2</strain>
    </source>
</reference>
<keyword evidence="1" id="KW-0285">Flavoprotein</keyword>
<dbReference type="InParanoid" id="A0A1Y2ALK7"/>
<dbReference type="PRINTS" id="PR00420">
    <property type="entry name" value="RNGMNOXGNASE"/>
</dbReference>
<dbReference type="Proteomes" id="UP000193986">
    <property type="component" value="Unassembled WGS sequence"/>
</dbReference>
<dbReference type="PANTHER" id="PTHR47178">
    <property type="entry name" value="MONOOXYGENASE, FAD-BINDING"/>
    <property type="match status" value="1"/>
</dbReference>
<evidence type="ECO:0000256" key="4">
    <source>
        <dbReference type="ARBA" id="ARBA00023033"/>
    </source>
</evidence>
<evidence type="ECO:0000256" key="3">
    <source>
        <dbReference type="ARBA" id="ARBA00023002"/>
    </source>
</evidence>
<dbReference type="STRING" id="71784.A0A1Y2ALK7"/>
<sequence length="461" mass="49893">MFRFRLRTPSFSLSSLSSLKMQASTNASRVLIVGGGIGGLSLAQSLCRTSIPFTVFERDPSPKFRAQGYRLGHNQMGDESLQSVLGEELYKKLRAMGAGEEDRGLKAAGVRADAVSGETLGSGPMGGNPASFATMKKAGDAPPAAQGPRVRAFTSDRTILRSMLGLGLESHISYGKRFSGFSLSDDNTLVTARFDDGTSESGAVLVGADGIQSRVYSELLSVGQQPPPIRLDLERRCIYGKTRLTPGFEAAFPEKWRKGMSIFKDPTNDAKVLFMDPVIFNNKAEDLTEGMVTTPENYLYWVISTQKEEIQMGDEEFLSLAPEKAVEMSLKLTQHWNPQLRVLLEKQDVQQCAALRLVSAPPNIPERPSHSSVTALGDAVHPMSPAGGSGANTAIRDAAVLGSLLKDAWQDKWEPGAIARAIEDYEGQMRGYASQAIAGSFRAGKMMGGMKDAEEYKPLKA</sequence>
<comment type="caution">
    <text evidence="7">The sequence shown here is derived from an EMBL/GenBank/DDBJ whole genome shotgun (WGS) entry which is preliminary data.</text>
</comment>
<evidence type="ECO:0000256" key="1">
    <source>
        <dbReference type="ARBA" id="ARBA00022630"/>
    </source>
</evidence>
<gene>
    <name evidence="7" type="ORF">BCR39DRAFT_550742</name>
</gene>
<evidence type="ECO:0000256" key="5">
    <source>
        <dbReference type="SAM" id="MobiDB-lite"/>
    </source>
</evidence>
<organism evidence="7 8">
    <name type="scientific">Naematelia encephala</name>
    <dbReference type="NCBI Taxonomy" id="71784"/>
    <lineage>
        <taxon>Eukaryota</taxon>
        <taxon>Fungi</taxon>
        <taxon>Dikarya</taxon>
        <taxon>Basidiomycota</taxon>
        <taxon>Agaricomycotina</taxon>
        <taxon>Tremellomycetes</taxon>
        <taxon>Tremellales</taxon>
        <taxon>Naemateliaceae</taxon>
        <taxon>Naematelia</taxon>
    </lineage>
</organism>
<dbReference type="Gene3D" id="3.50.50.60">
    <property type="entry name" value="FAD/NAD(P)-binding domain"/>
    <property type="match status" value="1"/>
</dbReference>
<feature type="region of interest" description="Disordered" evidence="5">
    <location>
        <begin position="363"/>
        <end position="389"/>
    </location>
</feature>
<dbReference type="GO" id="GO:0071949">
    <property type="term" value="F:FAD binding"/>
    <property type="evidence" value="ECO:0007669"/>
    <property type="project" value="InterPro"/>
</dbReference>
<dbReference type="PANTHER" id="PTHR47178:SF5">
    <property type="entry name" value="FAD-BINDING DOMAIN-CONTAINING PROTEIN"/>
    <property type="match status" value="1"/>
</dbReference>
<keyword evidence="2" id="KW-0274">FAD</keyword>
<dbReference type="AlphaFoldDB" id="A0A1Y2ALK7"/>
<feature type="domain" description="FAD-binding" evidence="6">
    <location>
        <begin position="373"/>
        <end position="409"/>
    </location>
</feature>
<name>A0A1Y2ALK7_9TREE</name>
<dbReference type="OrthoDB" id="655030at2759"/>
<dbReference type="InterPro" id="IPR002938">
    <property type="entry name" value="FAD-bd"/>
</dbReference>
<keyword evidence="4" id="KW-0503">Monooxygenase</keyword>
<dbReference type="SUPFAM" id="SSF51905">
    <property type="entry name" value="FAD/NAD(P)-binding domain"/>
    <property type="match status" value="1"/>
</dbReference>
<evidence type="ECO:0000313" key="8">
    <source>
        <dbReference type="Proteomes" id="UP000193986"/>
    </source>
</evidence>
<accession>A0A1Y2ALK7</accession>
<protein>
    <recommendedName>
        <fullName evidence="6">FAD-binding domain-containing protein</fullName>
    </recommendedName>
</protein>